<keyword evidence="3" id="KW-1133">Transmembrane helix</keyword>
<comment type="caution">
    <text evidence="5">The sequence shown here is derived from an EMBL/GenBank/DDBJ whole genome shotgun (WGS) entry which is preliminary data.</text>
</comment>
<dbReference type="InterPro" id="IPR038765">
    <property type="entry name" value="Papain-like_cys_pep_sf"/>
</dbReference>
<keyword evidence="1" id="KW-0175">Coiled coil</keyword>
<dbReference type="PROSITE" id="PS50911">
    <property type="entry name" value="CHAP"/>
    <property type="match status" value="1"/>
</dbReference>
<dbReference type="Pfam" id="PF05257">
    <property type="entry name" value="CHAP"/>
    <property type="match status" value="1"/>
</dbReference>
<evidence type="ECO:0000256" key="1">
    <source>
        <dbReference type="SAM" id="Coils"/>
    </source>
</evidence>
<reference evidence="5 6" key="1">
    <citation type="submission" date="2014-03" db="EMBL/GenBank/DDBJ databases">
        <title>Genomics of Bifidobacteria.</title>
        <authorList>
            <person name="Ventura M."/>
            <person name="Milani C."/>
            <person name="Lugli G.A."/>
        </authorList>
    </citation>
    <scope>NUCLEOTIDE SEQUENCE [LARGE SCALE GENOMIC DNA]</scope>
    <source>
        <strain evidence="5 6">LMG 14934</strain>
    </source>
</reference>
<evidence type="ECO:0000259" key="4">
    <source>
        <dbReference type="PROSITE" id="PS50911"/>
    </source>
</evidence>
<gene>
    <name evidence="5" type="ORF">BSAE_1888</name>
</gene>
<dbReference type="EC" id="3.5.1.28" evidence="5"/>
<proteinExistence type="predicted"/>
<evidence type="ECO:0000256" key="3">
    <source>
        <dbReference type="SAM" id="Phobius"/>
    </source>
</evidence>
<dbReference type="Gene3D" id="3.90.1720.10">
    <property type="entry name" value="endopeptidase domain like (from Nostoc punctiforme)"/>
    <property type="match status" value="1"/>
</dbReference>
<keyword evidence="3" id="KW-0812">Transmembrane</keyword>
<evidence type="ECO:0000313" key="6">
    <source>
        <dbReference type="Proteomes" id="UP000029040"/>
    </source>
</evidence>
<accession>A0A087CPW1</accession>
<dbReference type="GO" id="GO:0008745">
    <property type="term" value="F:N-acetylmuramoyl-L-alanine amidase activity"/>
    <property type="evidence" value="ECO:0007669"/>
    <property type="project" value="UniProtKB-EC"/>
</dbReference>
<dbReference type="AlphaFoldDB" id="A0A087CPW1"/>
<sequence length="493" mass="51754">MIDAGVFRTIDYNGCTTDTSQRKGGLMRAMGRAKVATGMVACMAMLVCTAVANLTWAPTAEAVPSMNEYYQAVADHADLKAQLAGVNEDLANTILQLNDLTENQIPAAVEAADQAQQTADQAQSLADATAERLEAARQDRENLEEKIAQTGEDYDDAKDAVAQLARESFHGSTASDLMSVVTNSTTTDEFVGRMQSQAAVARSEANAAADAAGELGVSMNRKERLAAIEDEIAQLKTQADEQAASAAKAAAEAQDRQDDLQALREQGEAARQKLESQSDQLTTQEAREAADIVAMKSEIDSWAAQQTPQAPDPNAGGQQQVGGNTGGGSGGGSTGGGNSGGGSTGGGTASGMNYAVPGSCPAGSGYCYGHSTGNTVGGSAYPARQCTLWAYLRRSELGLPVGSYMGNGEQWDNTARSLGYLVNNTPHYGAVMVFERGQYVNGWYADPYYGHVAVVERVNADGSVLISEGGTGFATFPAWETVYNASNYTYIHY</sequence>
<dbReference type="EMBL" id="JGZM01000009">
    <property type="protein sequence ID" value="KFI85311.1"/>
    <property type="molecule type" value="Genomic_DNA"/>
</dbReference>
<feature type="region of interest" description="Disordered" evidence="2">
    <location>
        <begin position="303"/>
        <end position="344"/>
    </location>
</feature>
<feature type="compositionally biased region" description="Basic and acidic residues" evidence="2">
    <location>
        <begin position="266"/>
        <end position="276"/>
    </location>
</feature>
<keyword evidence="3" id="KW-0472">Membrane</keyword>
<feature type="coiled-coil region" evidence="1">
    <location>
        <begin position="83"/>
        <end position="167"/>
    </location>
</feature>
<keyword evidence="5" id="KW-0378">Hydrolase</keyword>
<feature type="compositionally biased region" description="Gly residues" evidence="2">
    <location>
        <begin position="319"/>
        <end position="344"/>
    </location>
</feature>
<name>A0A087CPW1_9BIFI</name>
<dbReference type="SUPFAM" id="SSF54001">
    <property type="entry name" value="Cysteine proteinases"/>
    <property type="match status" value="1"/>
</dbReference>
<evidence type="ECO:0000256" key="2">
    <source>
        <dbReference type="SAM" id="MobiDB-lite"/>
    </source>
</evidence>
<protein>
    <submittedName>
        <fullName evidence="5">CHAP domain containing protein</fullName>
        <ecNumber evidence="5">3.5.1.28</ecNumber>
    </submittedName>
</protein>
<feature type="transmembrane region" description="Helical" evidence="3">
    <location>
        <begin position="35"/>
        <end position="56"/>
    </location>
</feature>
<dbReference type="Proteomes" id="UP000029040">
    <property type="component" value="Unassembled WGS sequence"/>
</dbReference>
<evidence type="ECO:0000313" key="5">
    <source>
        <dbReference type="EMBL" id="KFI85311.1"/>
    </source>
</evidence>
<dbReference type="InterPro" id="IPR007921">
    <property type="entry name" value="CHAP_dom"/>
</dbReference>
<organism evidence="5 6">
    <name type="scientific">Bifidobacterium pullorum subsp. saeculare DSM 6531 = LMG 14934</name>
    <dbReference type="NCBI Taxonomy" id="1437611"/>
    <lineage>
        <taxon>Bacteria</taxon>
        <taxon>Bacillati</taxon>
        <taxon>Actinomycetota</taxon>
        <taxon>Actinomycetes</taxon>
        <taxon>Bifidobacteriales</taxon>
        <taxon>Bifidobacteriaceae</taxon>
        <taxon>Bifidobacterium</taxon>
    </lineage>
</organism>
<feature type="domain" description="Peptidase C51" evidence="4">
    <location>
        <begin position="361"/>
        <end position="492"/>
    </location>
</feature>
<feature type="region of interest" description="Disordered" evidence="2">
    <location>
        <begin position="266"/>
        <end position="285"/>
    </location>
</feature>